<comment type="caution">
    <text evidence="1">The sequence shown here is derived from an EMBL/GenBank/DDBJ whole genome shotgun (WGS) entry which is preliminary data.</text>
</comment>
<sequence length="884" mass="100449">MARRVEYKHNQVALLDPNISEAVKFQGIIGFLNRSRLHVALSADPYISLVYIQQFWDTVHQDTDVEPHVLRATVNNTKIAISEETIRAALDLGGNAEDPLSYPGTLILGCFQRMGYRGKQNDTQARKGGLVSEWRYFMHVIIQCISPRKAGTDGLKMALQTAMVALTLNKRFNFPLYFYQEMVMQINPAEGQGFLMYPRFIQMILNHLIPELPQHPIRLTLTPMSKRIFTDYTKVKQQNAALIPVNTPLFGHLINPDYVAPPNDNWFHPDEIAHAQGFNIQQQPAQQQIPVQQVEIPIHEPVQEEVVHAHEHDLGMNMDDFVDDAVNSPIHEAEGNVVTDDESSSNSSDTILHVNESTESDESRDFSSNHYERLAAIPLANAGKRIKSHAREESLFGILLPVQYMEKDPWLMRGVEDANFVASLIITPPRSKDTSPVTTPVPPVNPTTASPSIPQSSAGPSKPSDSERITFLESQVLSLQTQVNTLVSTDSQWQLVIQTQAQQIADMQALVTKIVQRLDAQGELRIPDTCHTESIQRCDDEDNDPAGNIEGNKDTSGTNKEEILLLELFQDSEEEEAEKIACLDDIDDLFNEMEDDIVTYEGCDGLKVPYNFIQDDFIPEFTYEGVTDSMDSVEDVILPEDTADSKIDIDDETIQSNKDAESETTHTESPKVNEEPVMYRDTGMTREQWREVVNSWMKVLPKSPVQPAQKEKYVNKEQCVGRMISWFYDDESKLFAIKRSDGVQYLKPRIKYFNTLPRCEINGLASKPLINRSKIGLADVIENLIKKEGSSGKYKYKPVCAIHKIPLKKIPQDFLGNMKWWYVDVNTGEDKDNKVIVCFYDAMNLINFSKKDQRMLRKNEIMFTDAWREKGLQYKRVLEIWSAC</sequence>
<protein>
    <submittedName>
        <fullName evidence="1">Uncharacterized protein</fullName>
    </submittedName>
</protein>
<organism evidence="1 2">
    <name type="scientific">Smallanthus sonchifolius</name>
    <dbReference type="NCBI Taxonomy" id="185202"/>
    <lineage>
        <taxon>Eukaryota</taxon>
        <taxon>Viridiplantae</taxon>
        <taxon>Streptophyta</taxon>
        <taxon>Embryophyta</taxon>
        <taxon>Tracheophyta</taxon>
        <taxon>Spermatophyta</taxon>
        <taxon>Magnoliopsida</taxon>
        <taxon>eudicotyledons</taxon>
        <taxon>Gunneridae</taxon>
        <taxon>Pentapetalae</taxon>
        <taxon>asterids</taxon>
        <taxon>campanulids</taxon>
        <taxon>Asterales</taxon>
        <taxon>Asteraceae</taxon>
        <taxon>Asteroideae</taxon>
        <taxon>Heliantheae alliance</taxon>
        <taxon>Millerieae</taxon>
        <taxon>Smallanthus</taxon>
    </lineage>
</organism>
<reference evidence="1 2" key="2">
    <citation type="journal article" date="2022" name="Mol. Ecol. Resour.">
        <title>The genomes of chicory, endive, great burdock and yacon provide insights into Asteraceae paleo-polyploidization history and plant inulin production.</title>
        <authorList>
            <person name="Fan W."/>
            <person name="Wang S."/>
            <person name="Wang H."/>
            <person name="Wang A."/>
            <person name="Jiang F."/>
            <person name="Liu H."/>
            <person name="Zhao H."/>
            <person name="Xu D."/>
            <person name="Zhang Y."/>
        </authorList>
    </citation>
    <scope>NUCLEOTIDE SEQUENCE [LARGE SCALE GENOMIC DNA]</scope>
    <source>
        <strain evidence="2">cv. Yunnan</strain>
        <tissue evidence="1">Leaves</tissue>
    </source>
</reference>
<gene>
    <name evidence="1" type="ORF">L1987_30437</name>
</gene>
<dbReference type="Proteomes" id="UP001056120">
    <property type="component" value="Linkage Group LG10"/>
</dbReference>
<dbReference type="EMBL" id="CM042027">
    <property type="protein sequence ID" value="KAI3802307.1"/>
    <property type="molecule type" value="Genomic_DNA"/>
</dbReference>
<accession>A0ACB9I3F7</accession>
<proteinExistence type="predicted"/>
<reference evidence="2" key="1">
    <citation type="journal article" date="2022" name="Mol. Ecol. Resour.">
        <title>The genomes of chicory, endive, great burdock and yacon provide insights into Asteraceae palaeo-polyploidization history and plant inulin production.</title>
        <authorList>
            <person name="Fan W."/>
            <person name="Wang S."/>
            <person name="Wang H."/>
            <person name="Wang A."/>
            <person name="Jiang F."/>
            <person name="Liu H."/>
            <person name="Zhao H."/>
            <person name="Xu D."/>
            <person name="Zhang Y."/>
        </authorList>
    </citation>
    <scope>NUCLEOTIDE SEQUENCE [LARGE SCALE GENOMIC DNA]</scope>
    <source>
        <strain evidence="2">cv. Yunnan</strain>
    </source>
</reference>
<keyword evidence="2" id="KW-1185">Reference proteome</keyword>
<evidence type="ECO:0000313" key="1">
    <source>
        <dbReference type="EMBL" id="KAI3802307.1"/>
    </source>
</evidence>
<name>A0ACB9I3F7_9ASTR</name>
<evidence type="ECO:0000313" key="2">
    <source>
        <dbReference type="Proteomes" id="UP001056120"/>
    </source>
</evidence>